<evidence type="ECO:0000313" key="3">
    <source>
        <dbReference type="Proteomes" id="UP000239757"/>
    </source>
</evidence>
<protein>
    <submittedName>
        <fullName evidence="2">Uncharacterized protein</fullName>
    </submittedName>
</protein>
<name>A0A2P5XJT8_GOSBA</name>
<sequence>MKPPYELDDGWVVAETEPEVPSQSSHIGPDKDDPSPMSLRLMADGEGDETTKAELDHSRIIEVGHDGLKMERRAEFQCKLKIRRLDDLKEEPPRGTWRNGCLISVVGPEDDAAPFLFFEAGTAVFLPSEDDIVPALKS</sequence>
<reference evidence="2 3" key="1">
    <citation type="submission" date="2015-01" db="EMBL/GenBank/DDBJ databases">
        <title>Genome of allotetraploid Gossypium barbadense reveals genomic plasticity and fiber elongation in cotton evolution.</title>
        <authorList>
            <person name="Chen X."/>
            <person name="Liu X."/>
            <person name="Zhao B."/>
            <person name="Zheng H."/>
            <person name="Hu Y."/>
            <person name="Lu G."/>
            <person name="Yang C."/>
            <person name="Chen J."/>
            <person name="Shan C."/>
            <person name="Zhang L."/>
            <person name="Zhou Y."/>
            <person name="Wang L."/>
            <person name="Guo W."/>
            <person name="Bai Y."/>
            <person name="Ruan J."/>
            <person name="Shangguan X."/>
            <person name="Mao Y."/>
            <person name="Jiang J."/>
            <person name="Zhu Y."/>
            <person name="Lei J."/>
            <person name="Kang H."/>
            <person name="Chen S."/>
            <person name="He X."/>
            <person name="Wang R."/>
            <person name="Wang Y."/>
            <person name="Chen J."/>
            <person name="Wang L."/>
            <person name="Yu S."/>
            <person name="Wang B."/>
            <person name="Wei J."/>
            <person name="Song S."/>
            <person name="Lu X."/>
            <person name="Gao Z."/>
            <person name="Gu W."/>
            <person name="Deng X."/>
            <person name="Ma D."/>
            <person name="Wang S."/>
            <person name="Liang W."/>
            <person name="Fang L."/>
            <person name="Cai C."/>
            <person name="Zhu X."/>
            <person name="Zhou B."/>
            <person name="Zhang Y."/>
            <person name="Chen Z."/>
            <person name="Xu S."/>
            <person name="Zhu R."/>
            <person name="Wang S."/>
            <person name="Zhang T."/>
            <person name="Zhao G."/>
        </authorList>
    </citation>
    <scope>NUCLEOTIDE SEQUENCE [LARGE SCALE GENOMIC DNA]</scope>
    <source>
        <strain evidence="3">cv. Xinhai21</strain>
        <tissue evidence="2">Leaf</tissue>
    </source>
</reference>
<feature type="region of interest" description="Disordered" evidence="1">
    <location>
        <begin position="1"/>
        <end position="56"/>
    </location>
</feature>
<evidence type="ECO:0000256" key="1">
    <source>
        <dbReference type="SAM" id="MobiDB-lite"/>
    </source>
</evidence>
<proteinExistence type="predicted"/>
<dbReference type="AlphaFoldDB" id="A0A2P5XJT8"/>
<organism evidence="2 3">
    <name type="scientific">Gossypium barbadense</name>
    <name type="common">Sea Island cotton</name>
    <name type="synonym">Hibiscus barbadensis</name>
    <dbReference type="NCBI Taxonomy" id="3634"/>
    <lineage>
        <taxon>Eukaryota</taxon>
        <taxon>Viridiplantae</taxon>
        <taxon>Streptophyta</taxon>
        <taxon>Embryophyta</taxon>
        <taxon>Tracheophyta</taxon>
        <taxon>Spermatophyta</taxon>
        <taxon>Magnoliopsida</taxon>
        <taxon>eudicotyledons</taxon>
        <taxon>Gunneridae</taxon>
        <taxon>Pentapetalae</taxon>
        <taxon>rosids</taxon>
        <taxon>malvids</taxon>
        <taxon>Malvales</taxon>
        <taxon>Malvaceae</taxon>
        <taxon>Malvoideae</taxon>
        <taxon>Gossypium</taxon>
    </lineage>
</organism>
<dbReference type="EMBL" id="KZ664723">
    <property type="protein sequence ID" value="PPS03608.1"/>
    <property type="molecule type" value="Genomic_DNA"/>
</dbReference>
<accession>A0A2P5XJT8</accession>
<dbReference type="Proteomes" id="UP000239757">
    <property type="component" value="Unassembled WGS sequence"/>
</dbReference>
<gene>
    <name evidence="2" type="ORF">GOBAR_AA17054</name>
</gene>
<evidence type="ECO:0000313" key="2">
    <source>
        <dbReference type="EMBL" id="PPS03608.1"/>
    </source>
</evidence>